<dbReference type="GO" id="GO:0022857">
    <property type="term" value="F:transmembrane transporter activity"/>
    <property type="evidence" value="ECO:0007669"/>
    <property type="project" value="InterPro"/>
</dbReference>
<dbReference type="SUPFAM" id="SSF103473">
    <property type="entry name" value="MFS general substrate transporter"/>
    <property type="match status" value="1"/>
</dbReference>
<dbReference type="InterPro" id="IPR005829">
    <property type="entry name" value="Sugar_transporter_CS"/>
</dbReference>
<protein>
    <submittedName>
        <fullName evidence="8">Putative drug/proton antiporter YHK8</fullName>
    </submittedName>
</protein>
<dbReference type="PANTHER" id="PTHR23502:SF7">
    <property type="entry name" value="DRUG_PROTON ANTIPORTER YHK8-RELATED"/>
    <property type="match status" value="1"/>
</dbReference>
<dbReference type="PROSITE" id="PS00216">
    <property type="entry name" value="SUGAR_TRANSPORT_1"/>
    <property type="match status" value="1"/>
</dbReference>
<evidence type="ECO:0000313" key="8">
    <source>
        <dbReference type="EMBL" id="ONH64863.1"/>
    </source>
</evidence>
<feature type="transmembrane region" description="Helical" evidence="6">
    <location>
        <begin position="366"/>
        <end position="392"/>
    </location>
</feature>
<organism evidence="8 9">
    <name type="scientific">Cyberlindnera fabianii</name>
    <name type="common">Yeast</name>
    <name type="synonym">Hansenula fabianii</name>
    <dbReference type="NCBI Taxonomy" id="36022"/>
    <lineage>
        <taxon>Eukaryota</taxon>
        <taxon>Fungi</taxon>
        <taxon>Dikarya</taxon>
        <taxon>Ascomycota</taxon>
        <taxon>Saccharomycotina</taxon>
        <taxon>Saccharomycetes</taxon>
        <taxon>Phaffomycetales</taxon>
        <taxon>Phaffomycetaceae</taxon>
        <taxon>Cyberlindnera</taxon>
    </lineage>
</organism>
<dbReference type="AlphaFoldDB" id="A0A1V2KZ31"/>
<feature type="transmembrane region" description="Helical" evidence="6">
    <location>
        <begin position="471"/>
        <end position="495"/>
    </location>
</feature>
<feature type="domain" description="Major facilitator superfamily (MFS) profile" evidence="7">
    <location>
        <begin position="130"/>
        <end position="563"/>
    </location>
</feature>
<dbReference type="PANTHER" id="PTHR23502">
    <property type="entry name" value="MAJOR FACILITATOR SUPERFAMILY"/>
    <property type="match status" value="1"/>
</dbReference>
<evidence type="ECO:0000256" key="1">
    <source>
        <dbReference type="ARBA" id="ARBA00004141"/>
    </source>
</evidence>
<keyword evidence="2 6" id="KW-0812">Transmembrane</keyword>
<dbReference type="GO" id="GO:0005886">
    <property type="term" value="C:plasma membrane"/>
    <property type="evidence" value="ECO:0007669"/>
    <property type="project" value="TreeGrafter"/>
</dbReference>
<proteinExistence type="predicted"/>
<dbReference type="Proteomes" id="UP000189513">
    <property type="component" value="Unassembled WGS sequence"/>
</dbReference>
<accession>A0A1V2KZ31</accession>
<keyword evidence="4 6" id="KW-0472">Membrane</keyword>
<feature type="transmembrane region" description="Helical" evidence="6">
    <location>
        <begin position="225"/>
        <end position="247"/>
    </location>
</feature>
<dbReference type="InterPro" id="IPR011701">
    <property type="entry name" value="MFS"/>
</dbReference>
<feature type="region of interest" description="Disordered" evidence="5">
    <location>
        <begin position="45"/>
        <end position="66"/>
    </location>
</feature>
<dbReference type="InterPro" id="IPR036259">
    <property type="entry name" value="MFS_trans_sf"/>
</dbReference>
<feature type="transmembrane region" description="Helical" evidence="6">
    <location>
        <begin position="259"/>
        <end position="280"/>
    </location>
</feature>
<sequence length="574" mass="64335">MYKVLEAKETGKLTYMTNINGLIIGLLHLEVTGYLKNKAQSHTEVTAMTSPNEVTEHTSINTQRNSRQDQYIDNLERTDTSFSYQPDEADIESLSRQISLRSGKEKDPFEVVFDGVDDKEDIAEDMTKFRKWVITLIIAITSICVTMISSAWSMASENIQQHFNISREVSVLGISLYIWGLGLGPLFLSPISEFYGRKITFIIGLSLCTAFQFLTAFSPNFGALIFGRFMSGFFGSCFLSIAGGTITDIFKKHEIGVPMCVYSLSPFAGPSIGPLIAGFINHNIYWRWTFHVLIIFSGVCLLLVALFVPETYKPVLLIKKAKRFRMATGDDRYYCALEILQREQSVVKTCLMAPKRPLLLLLKDPMMAILCFYTGIGLATVYLFFIALPYIFRTVFNFSLWAQGTAFMGMLIGMTIGGSTAPFFQEMYNKRVAKLGKGKPEYRFYPFMIGAFVMPMGLFILAWTAYPSLHWMGAIVGSAVFGAGVALMFQGVFAYTADGYRLYAASAMACNSLVRSTLAGIFPLFGYQMMVGCGVNWGVCTLAFITIILIPAPFYFYKHGERLREKSPYAWSMD</sequence>
<gene>
    <name evidence="8" type="ORF">BON22_5285</name>
</gene>
<feature type="transmembrane region" description="Helical" evidence="6">
    <location>
        <begin position="200"/>
        <end position="219"/>
    </location>
</feature>
<evidence type="ECO:0000256" key="4">
    <source>
        <dbReference type="ARBA" id="ARBA00023136"/>
    </source>
</evidence>
<evidence type="ECO:0000256" key="2">
    <source>
        <dbReference type="ARBA" id="ARBA00022692"/>
    </source>
</evidence>
<evidence type="ECO:0000259" key="7">
    <source>
        <dbReference type="PROSITE" id="PS50850"/>
    </source>
</evidence>
<evidence type="ECO:0000256" key="3">
    <source>
        <dbReference type="ARBA" id="ARBA00022989"/>
    </source>
</evidence>
<dbReference type="InterPro" id="IPR020846">
    <property type="entry name" value="MFS_dom"/>
</dbReference>
<dbReference type="Pfam" id="PF07690">
    <property type="entry name" value="MFS_1"/>
    <property type="match status" value="1"/>
</dbReference>
<dbReference type="GO" id="GO:0140115">
    <property type="term" value="P:export across plasma membrane"/>
    <property type="evidence" value="ECO:0007669"/>
    <property type="project" value="UniProtKB-ARBA"/>
</dbReference>
<evidence type="ECO:0000256" key="6">
    <source>
        <dbReference type="SAM" id="Phobius"/>
    </source>
</evidence>
<dbReference type="VEuPathDB" id="FungiDB:BON22_5285"/>
<keyword evidence="3 6" id="KW-1133">Transmembrane helix</keyword>
<feature type="transmembrane region" description="Helical" evidence="6">
    <location>
        <begin position="286"/>
        <end position="308"/>
    </location>
</feature>
<dbReference type="CDD" id="cd17323">
    <property type="entry name" value="MFS_Tpo1_MDR_like"/>
    <property type="match status" value="1"/>
</dbReference>
<feature type="transmembrane region" description="Helical" evidence="6">
    <location>
        <begin position="398"/>
        <end position="424"/>
    </location>
</feature>
<feature type="transmembrane region" description="Helical" evidence="6">
    <location>
        <begin position="444"/>
        <end position="465"/>
    </location>
</feature>
<keyword evidence="9" id="KW-1185">Reference proteome</keyword>
<dbReference type="EMBL" id="MPUK01000016">
    <property type="protein sequence ID" value="ONH64863.1"/>
    <property type="molecule type" value="Genomic_DNA"/>
</dbReference>
<dbReference type="GO" id="GO:0042908">
    <property type="term" value="P:xenobiotic transport"/>
    <property type="evidence" value="ECO:0007669"/>
    <property type="project" value="UniProtKB-ARBA"/>
</dbReference>
<feature type="transmembrane region" description="Helical" evidence="6">
    <location>
        <begin position="169"/>
        <end position="188"/>
    </location>
</feature>
<evidence type="ECO:0000256" key="5">
    <source>
        <dbReference type="SAM" id="MobiDB-lite"/>
    </source>
</evidence>
<comment type="caution">
    <text evidence="8">The sequence shown here is derived from an EMBL/GenBank/DDBJ whole genome shotgun (WGS) entry which is preliminary data.</text>
</comment>
<comment type="subcellular location">
    <subcellularLocation>
        <location evidence="1">Membrane</location>
        <topology evidence="1">Multi-pass membrane protein</topology>
    </subcellularLocation>
</comment>
<dbReference type="FunFam" id="1.20.1250.20:FF:000082">
    <property type="entry name" value="MFS multidrug transporter, putative"/>
    <property type="match status" value="1"/>
</dbReference>
<feature type="transmembrane region" description="Helical" evidence="6">
    <location>
        <begin position="132"/>
        <end position="154"/>
    </location>
</feature>
<dbReference type="Gene3D" id="1.20.1250.20">
    <property type="entry name" value="MFS general substrate transporter like domains"/>
    <property type="match status" value="1"/>
</dbReference>
<feature type="transmembrane region" description="Helical" evidence="6">
    <location>
        <begin position="534"/>
        <end position="557"/>
    </location>
</feature>
<dbReference type="PROSITE" id="PS50850">
    <property type="entry name" value="MFS"/>
    <property type="match status" value="1"/>
</dbReference>
<dbReference type="STRING" id="36022.A0A1V2KZ31"/>
<evidence type="ECO:0000313" key="9">
    <source>
        <dbReference type="Proteomes" id="UP000189513"/>
    </source>
</evidence>
<reference evidence="9" key="1">
    <citation type="journal article" date="2017" name="Genome Announc.">
        <title>Genome sequences of Cyberlindnera fabianii 65, Pichia kudriavzevii 129, and Saccharomyces cerevisiae 131 isolated from fermented masau fruits in Zimbabwe.</title>
        <authorList>
            <person name="van Rijswijck I.M.H."/>
            <person name="Derks M.F.L."/>
            <person name="Abee T."/>
            <person name="de Ridder D."/>
            <person name="Smid E.J."/>
        </authorList>
    </citation>
    <scope>NUCLEOTIDE SEQUENCE [LARGE SCALE GENOMIC DNA]</scope>
    <source>
        <strain evidence="9">65</strain>
    </source>
</reference>
<name>A0A1V2KZ31_CYBFA</name>
<dbReference type="OMA" id="HELQAPM"/>